<dbReference type="InterPro" id="IPR036465">
    <property type="entry name" value="vWFA_dom_sf"/>
</dbReference>
<feature type="transmembrane region" description="Helical" evidence="5">
    <location>
        <begin position="12"/>
        <end position="27"/>
    </location>
</feature>
<evidence type="ECO:0000256" key="4">
    <source>
        <dbReference type="ARBA" id="ARBA00023136"/>
    </source>
</evidence>
<dbReference type="InterPro" id="IPR033881">
    <property type="entry name" value="vWA_BatA_type"/>
</dbReference>
<proteinExistence type="predicted"/>
<evidence type="ECO:0000259" key="6">
    <source>
        <dbReference type="PROSITE" id="PS50234"/>
    </source>
</evidence>
<keyword evidence="8" id="KW-1185">Reference proteome</keyword>
<evidence type="ECO:0000313" key="7">
    <source>
        <dbReference type="EMBL" id="RZT96082.1"/>
    </source>
</evidence>
<accession>A0A4Q7VIW1</accession>
<evidence type="ECO:0000256" key="1">
    <source>
        <dbReference type="ARBA" id="ARBA00022475"/>
    </source>
</evidence>
<dbReference type="PANTHER" id="PTHR22550">
    <property type="entry name" value="SPORE GERMINATION PROTEIN"/>
    <property type="match status" value="1"/>
</dbReference>
<dbReference type="OrthoDB" id="6206554at2"/>
<dbReference type="AlphaFoldDB" id="A0A4Q7VIW1"/>
<dbReference type="NCBIfam" id="TIGR02226">
    <property type="entry name" value="two_anch"/>
    <property type="match status" value="1"/>
</dbReference>
<reference evidence="7 8" key="1">
    <citation type="submission" date="2019-02" db="EMBL/GenBank/DDBJ databases">
        <title>Genomic Encyclopedia of Type Strains, Phase IV (KMG-IV): sequencing the most valuable type-strain genomes for metagenomic binning, comparative biology and taxonomic classification.</title>
        <authorList>
            <person name="Goeker M."/>
        </authorList>
    </citation>
    <scope>NUCLEOTIDE SEQUENCE [LARGE SCALE GENOMIC DNA]</scope>
    <source>
        <strain evidence="7 8">DSM 28825</strain>
    </source>
</reference>
<protein>
    <submittedName>
        <fullName evidence="7">Ca-activated chloride channel family protein</fullName>
    </submittedName>
</protein>
<dbReference type="SUPFAM" id="SSF53300">
    <property type="entry name" value="vWA-like"/>
    <property type="match status" value="1"/>
</dbReference>
<evidence type="ECO:0000256" key="3">
    <source>
        <dbReference type="ARBA" id="ARBA00022989"/>
    </source>
</evidence>
<dbReference type="PROSITE" id="PS50234">
    <property type="entry name" value="VWFA"/>
    <property type="match status" value="1"/>
</dbReference>
<organism evidence="7 8">
    <name type="scientific">Ancylomarina subtilis</name>
    <dbReference type="NCBI Taxonomy" id="1639035"/>
    <lineage>
        <taxon>Bacteria</taxon>
        <taxon>Pseudomonadati</taxon>
        <taxon>Bacteroidota</taxon>
        <taxon>Bacteroidia</taxon>
        <taxon>Marinilabiliales</taxon>
        <taxon>Marinifilaceae</taxon>
        <taxon>Ancylomarina</taxon>
    </lineage>
</organism>
<comment type="caution">
    <text evidence="7">The sequence shown here is derived from an EMBL/GenBank/DDBJ whole genome shotgun (WGS) entry which is preliminary data.</text>
</comment>
<dbReference type="SMART" id="SM00327">
    <property type="entry name" value="VWA"/>
    <property type="match status" value="1"/>
</dbReference>
<evidence type="ECO:0000313" key="8">
    <source>
        <dbReference type="Proteomes" id="UP000293562"/>
    </source>
</evidence>
<feature type="domain" description="VWFA" evidence="6">
    <location>
        <begin position="92"/>
        <end position="284"/>
    </location>
</feature>
<name>A0A4Q7VIW1_9BACT</name>
<keyword evidence="1" id="KW-1003">Cell membrane</keyword>
<keyword evidence="4 5" id="KW-0472">Membrane</keyword>
<dbReference type="InterPro" id="IPR002035">
    <property type="entry name" value="VWF_A"/>
</dbReference>
<evidence type="ECO:0000256" key="5">
    <source>
        <dbReference type="SAM" id="Phobius"/>
    </source>
</evidence>
<dbReference type="EMBL" id="SHKN01000001">
    <property type="protein sequence ID" value="RZT96082.1"/>
    <property type="molecule type" value="Genomic_DNA"/>
</dbReference>
<dbReference type="InterPro" id="IPR050768">
    <property type="entry name" value="UPF0353/GerABKA_families"/>
</dbReference>
<dbReference type="CDD" id="cd01467">
    <property type="entry name" value="vWA_BatA_type"/>
    <property type="match status" value="1"/>
</dbReference>
<dbReference type="Proteomes" id="UP000293562">
    <property type="component" value="Unassembled WGS sequence"/>
</dbReference>
<feature type="transmembrane region" description="Helical" evidence="5">
    <location>
        <begin position="53"/>
        <end position="75"/>
    </location>
</feature>
<dbReference type="PANTHER" id="PTHR22550:SF5">
    <property type="entry name" value="LEUCINE ZIPPER PROTEIN 4"/>
    <property type="match status" value="1"/>
</dbReference>
<dbReference type="Pfam" id="PF07584">
    <property type="entry name" value="BatA"/>
    <property type="match status" value="1"/>
</dbReference>
<evidence type="ECO:0000256" key="2">
    <source>
        <dbReference type="ARBA" id="ARBA00022692"/>
    </source>
</evidence>
<dbReference type="InterPro" id="IPR024163">
    <property type="entry name" value="Aerotolerance_reg_N"/>
</dbReference>
<keyword evidence="3 5" id="KW-1133">Transmembrane helix</keyword>
<gene>
    <name evidence="7" type="ORF">EV201_0714</name>
</gene>
<dbReference type="Pfam" id="PF00092">
    <property type="entry name" value="VWA"/>
    <property type="match status" value="1"/>
</dbReference>
<keyword evidence="2 5" id="KW-0812">Transmembrane</keyword>
<dbReference type="Gene3D" id="3.40.50.410">
    <property type="entry name" value="von Willebrand factor, type A domain"/>
    <property type="match status" value="1"/>
</dbReference>
<dbReference type="InterPro" id="IPR011933">
    <property type="entry name" value="Double_TM_dom"/>
</dbReference>
<dbReference type="RefSeq" id="WP_130305996.1">
    <property type="nucleotide sequence ID" value="NZ_SHKN01000001.1"/>
</dbReference>
<sequence length="330" mass="36807">MNNLDFANPEYLYLLLLIGPLVGWYIWRDKKAHASIQVSTLKSLTKAPKTYKYYFRHALLVLRVLAIAFLVIAMARPQSSNDWKNVSSEGIDIVMSLDISSSMLAQDFEPNRLEAAKDVATQFITGRQQDKIGLVIFSGESFTQCPLTTDHAVLINLFSDIKSGMIEDGTAIGLGLANAVNRLKDSDAKSRVIILLTDGVNNRGEIAPITAAELAKTYGIRVYTVGIGTQGTAPYPFQTPFGIQMQNMPVEIDEATLTDIAELTGGKYFRATDNNKLKAIYEEIDQMEKRKIEVTQFSTKKEAYKAYALWAALFLLFEIAFRNSILRNIP</sequence>